<feature type="region of interest" description="Disordered" evidence="1">
    <location>
        <begin position="1"/>
        <end position="20"/>
    </location>
</feature>
<name>A0AAN7JX20_9MYRT</name>
<reference evidence="2 3" key="1">
    <citation type="journal article" date="2023" name="Hortic Res">
        <title>Pangenome of water caltrop reveals structural variations and asymmetric subgenome divergence after allopolyploidization.</title>
        <authorList>
            <person name="Zhang X."/>
            <person name="Chen Y."/>
            <person name="Wang L."/>
            <person name="Yuan Y."/>
            <person name="Fang M."/>
            <person name="Shi L."/>
            <person name="Lu R."/>
            <person name="Comes H.P."/>
            <person name="Ma Y."/>
            <person name="Chen Y."/>
            <person name="Huang G."/>
            <person name="Zhou Y."/>
            <person name="Zheng Z."/>
            <person name="Qiu Y."/>
        </authorList>
    </citation>
    <scope>NUCLEOTIDE SEQUENCE [LARGE SCALE GENOMIC DNA]</scope>
    <source>
        <tissue evidence="2">Roots</tissue>
    </source>
</reference>
<dbReference type="Proteomes" id="UP001345219">
    <property type="component" value="Chromosome 2"/>
</dbReference>
<feature type="compositionally biased region" description="Polar residues" evidence="1">
    <location>
        <begin position="303"/>
        <end position="313"/>
    </location>
</feature>
<feature type="region of interest" description="Disordered" evidence="1">
    <location>
        <begin position="1070"/>
        <end position="1133"/>
    </location>
</feature>
<protein>
    <submittedName>
        <fullName evidence="2">Uncharacterized protein</fullName>
    </submittedName>
</protein>
<evidence type="ECO:0000313" key="2">
    <source>
        <dbReference type="EMBL" id="KAK4754544.1"/>
    </source>
</evidence>
<feature type="compositionally biased region" description="Basic and acidic residues" evidence="1">
    <location>
        <begin position="1092"/>
        <end position="1105"/>
    </location>
</feature>
<feature type="region of interest" description="Disordered" evidence="1">
    <location>
        <begin position="359"/>
        <end position="420"/>
    </location>
</feature>
<dbReference type="AlphaFoldDB" id="A0AAN7JX20"/>
<dbReference type="EMBL" id="JAXIOK010000015">
    <property type="protein sequence ID" value="KAK4754544.1"/>
    <property type="molecule type" value="Genomic_DNA"/>
</dbReference>
<feature type="region of interest" description="Disordered" evidence="1">
    <location>
        <begin position="287"/>
        <end position="335"/>
    </location>
</feature>
<evidence type="ECO:0000256" key="1">
    <source>
        <dbReference type="SAM" id="MobiDB-lite"/>
    </source>
</evidence>
<evidence type="ECO:0000313" key="3">
    <source>
        <dbReference type="Proteomes" id="UP001345219"/>
    </source>
</evidence>
<feature type="region of interest" description="Disordered" evidence="1">
    <location>
        <begin position="238"/>
        <end position="266"/>
    </location>
</feature>
<feature type="compositionally biased region" description="Basic and acidic residues" evidence="1">
    <location>
        <begin position="571"/>
        <end position="586"/>
    </location>
</feature>
<accession>A0AAN7JX20</accession>
<keyword evidence="3" id="KW-1185">Reference proteome</keyword>
<feature type="region of interest" description="Disordered" evidence="1">
    <location>
        <begin position="36"/>
        <end position="58"/>
    </location>
</feature>
<comment type="caution">
    <text evidence="2">The sequence shown here is derived from an EMBL/GenBank/DDBJ whole genome shotgun (WGS) entry which is preliminary data.</text>
</comment>
<feature type="compositionally biased region" description="Basic and acidic residues" evidence="1">
    <location>
        <begin position="531"/>
        <end position="543"/>
    </location>
</feature>
<dbReference type="PANTHER" id="PTHR31115">
    <property type="entry name" value="OS05G0107300 PROTEIN"/>
    <property type="match status" value="1"/>
</dbReference>
<feature type="compositionally biased region" description="Polar residues" evidence="1">
    <location>
        <begin position="324"/>
        <end position="335"/>
    </location>
</feature>
<organism evidence="2 3">
    <name type="scientific">Trapa incisa</name>
    <dbReference type="NCBI Taxonomy" id="236973"/>
    <lineage>
        <taxon>Eukaryota</taxon>
        <taxon>Viridiplantae</taxon>
        <taxon>Streptophyta</taxon>
        <taxon>Embryophyta</taxon>
        <taxon>Tracheophyta</taxon>
        <taxon>Spermatophyta</taxon>
        <taxon>Magnoliopsida</taxon>
        <taxon>eudicotyledons</taxon>
        <taxon>Gunneridae</taxon>
        <taxon>Pentapetalae</taxon>
        <taxon>rosids</taxon>
        <taxon>malvids</taxon>
        <taxon>Myrtales</taxon>
        <taxon>Lythraceae</taxon>
        <taxon>Trapa</taxon>
    </lineage>
</organism>
<gene>
    <name evidence="2" type="ORF">SAY87_002648</name>
</gene>
<proteinExistence type="predicted"/>
<dbReference type="PANTHER" id="PTHR31115:SF2">
    <property type="entry name" value="OS05G0107300 PROTEIN"/>
    <property type="match status" value="1"/>
</dbReference>
<feature type="region of interest" description="Disordered" evidence="1">
    <location>
        <begin position="434"/>
        <end position="463"/>
    </location>
</feature>
<feature type="compositionally biased region" description="Low complexity" evidence="1">
    <location>
        <begin position="48"/>
        <end position="58"/>
    </location>
</feature>
<sequence>MAGSVRFESSPANTEELGLGGTHQNVQRASHLGASLNRSGSFREGSEGRISSASSISRGSSPLFGEMSPISQYLILEPFPVVDQKYPKLGELKRALGIPLGASADDDTVGANHAKLPQQVIPEELKRFRLSVEYVSMKARNRIKKLDESLHKLIKYQDALFSKKQQRNELLVNERSGGPNLKMNSQLHRNSSDLSVHRLEDRAKNASLNKRFRSSVTELRGESQGNMLMRQSLIMGNDRDLSRNGGEGSASVEEKVQRLPAGGEGWEKKIKRKRSIGTVVVRPMEGDGEVKGATKKVKIDPSLQLSDTQTSRPGLNGTGGMNKPDSSSLPSVSNNCRFSKNAQEKTSFQRDFLPASAKDRAVARGNNKLTVREETAVQNPTPLTKGKASRTPRSSPLTAASSPSNPPRGSGGLEPWEQSPSVPKVHLMGITSNNNRKRALPSGSSLSPPMTHWGVQRPQKMPRSRRANVASPMLNHDENPTSSEVCASDVGPKMMAMSRGFASGIQQLKVKLENVSSPARLSESEESGAGDSHETRLKDKRTGSVELDDRDAVPVQNVGSSGGPMKKTKMACREDIGDALQREGRSGRGPSFARVSVSPSREKLENSAGSKLHRSVRSGSDKSGSKTGRPPLKKLSERKTVARTGKMPAGSTPDFSGESDDDQEELLSAASIASSASYSACTGNFWKRMEPVFTSISSKDISFLEQQVKSMDKLHNFSKKFNICSDLMGNLDCERTMSQSAVYGAEDHNTQGQYALKELCGTTGLVEDDIINMNGRSDSGMIKVIPITQRLLASLIVEDEEIAEGDSDGRNGSFQNTGDSHISCLPVNGNLTDNNYNGYGQLRTERVCTDIPGNGSTDDEDYEIQKRALLELHSIGLYPENVPDLTDGEDPINNEISDLHKKLAQKIDTKSVLLGQITRSVQKGGQSNQRDLEQIAMDKHIEAAYRKQLVTRATYASKYGIPKVPKHVAMAFTKRALDRCRKLDDTGKSCFSESPFMEALSASPPHWDEPLECANLPQTETGLAGSFSNRVDRSTSQNDHVSFEINGTLVKNMSLQNRGKKKEVLLDDIGGKPSLRIPTSLGNTFPGGAKGKRSERERDRDRDPQAKNAKNGHQNNTRAERKTKAKPKQRSTQLSTSINGFITNNLDMKETAGVLPSNGNVNSATAKENKESTNLASLDLPMDSIDDLDVPGWLNFDGDGLQDIDSAVPLDIPMDDLSDVFL</sequence>
<feature type="region of interest" description="Disordered" evidence="1">
    <location>
        <begin position="516"/>
        <end position="665"/>
    </location>
</feature>
<feature type="compositionally biased region" description="Polar residues" evidence="1">
    <location>
        <begin position="391"/>
        <end position="400"/>
    </location>
</feature>